<keyword evidence="12" id="KW-0496">Mitochondrion</keyword>
<dbReference type="PANTHER" id="PTHR15469:SF0">
    <property type="entry name" value="NADH DEHYDROGENASE [UBIQUINONE] 1 BETA SUBCOMPLEX SUBUNIT 4"/>
    <property type="match status" value="1"/>
</dbReference>
<comment type="similarity">
    <text evidence="3">Belongs to the complex I NDUFB4 subunit family.</text>
</comment>
<comment type="function">
    <text evidence="1">Accessory subunit of the mitochondrial membrane respiratory chain NADH dehydrogenase (Complex I), that is believed not to be involved in catalysis. Complex I functions in the transfer of electrons from NADH to the respiratory chain. The immediate electron acceptor for the enzyme is believed to be ubiquinone.</text>
</comment>
<dbReference type="Proteomes" id="UP001346869">
    <property type="component" value="Unassembled WGS sequence"/>
</dbReference>
<dbReference type="Pfam" id="PF07225">
    <property type="entry name" value="NDUF_B4"/>
    <property type="match status" value="1"/>
</dbReference>
<evidence type="ECO:0000256" key="14">
    <source>
        <dbReference type="ARBA" id="ARBA00030212"/>
    </source>
</evidence>
<reference evidence="18 19" key="2">
    <citation type="journal article" date="2023" name="Mol. Biol. Evol.">
        <title>Genomics of Secondarily Temperate Adaptation in the Only Non-Antarctic Icefish.</title>
        <authorList>
            <person name="Rivera-Colon A.G."/>
            <person name="Rayamajhi N."/>
            <person name="Minhas B.F."/>
            <person name="Madrigal G."/>
            <person name="Bilyk K.T."/>
            <person name="Yoon V."/>
            <person name="Hune M."/>
            <person name="Gregory S."/>
            <person name="Cheng C.H.C."/>
            <person name="Catchen J.M."/>
        </authorList>
    </citation>
    <scope>NUCLEOTIDE SEQUENCE [LARGE SCALE GENOMIC DNA]</scope>
    <source>
        <strain evidence="18">JMC-PN-2008</strain>
    </source>
</reference>
<organism evidence="18 19">
    <name type="scientific">Eleginops maclovinus</name>
    <name type="common">Patagonian blennie</name>
    <name type="synonym">Eleginus maclovinus</name>
    <dbReference type="NCBI Taxonomy" id="56733"/>
    <lineage>
        <taxon>Eukaryota</taxon>
        <taxon>Metazoa</taxon>
        <taxon>Chordata</taxon>
        <taxon>Craniata</taxon>
        <taxon>Vertebrata</taxon>
        <taxon>Euteleostomi</taxon>
        <taxon>Actinopterygii</taxon>
        <taxon>Neopterygii</taxon>
        <taxon>Teleostei</taxon>
        <taxon>Neoteleostei</taxon>
        <taxon>Acanthomorphata</taxon>
        <taxon>Eupercaria</taxon>
        <taxon>Perciformes</taxon>
        <taxon>Notothenioidei</taxon>
        <taxon>Eleginopidae</taxon>
        <taxon>Eleginops</taxon>
    </lineage>
</organism>
<evidence type="ECO:0000256" key="8">
    <source>
        <dbReference type="ARBA" id="ARBA00022692"/>
    </source>
</evidence>
<comment type="caution">
    <text evidence="18">The sequence shown here is derived from an EMBL/GenBank/DDBJ whole genome shotgun (WGS) entry which is preliminary data.</text>
</comment>
<keyword evidence="11 17" id="KW-1133">Transmembrane helix</keyword>
<evidence type="ECO:0000256" key="4">
    <source>
        <dbReference type="ARBA" id="ARBA00011533"/>
    </source>
</evidence>
<evidence type="ECO:0000313" key="19">
    <source>
        <dbReference type="Proteomes" id="UP001346869"/>
    </source>
</evidence>
<keyword evidence="9" id="KW-0999">Mitochondrion inner membrane</keyword>
<evidence type="ECO:0000256" key="5">
    <source>
        <dbReference type="ARBA" id="ARBA00018681"/>
    </source>
</evidence>
<keyword evidence="13 17" id="KW-0472">Membrane</keyword>
<dbReference type="PANTHER" id="PTHR15469">
    <property type="entry name" value="NADH-UBIQUINONE OXIDOREDUCTASE B15 SUBUNIT"/>
    <property type="match status" value="1"/>
</dbReference>
<evidence type="ECO:0000256" key="1">
    <source>
        <dbReference type="ARBA" id="ARBA00003195"/>
    </source>
</evidence>
<dbReference type="GO" id="GO:0005743">
    <property type="term" value="C:mitochondrial inner membrane"/>
    <property type="evidence" value="ECO:0007669"/>
    <property type="project" value="UniProtKB-SubCell"/>
</dbReference>
<evidence type="ECO:0000256" key="6">
    <source>
        <dbReference type="ARBA" id="ARBA00022448"/>
    </source>
</evidence>
<keyword evidence="19" id="KW-1185">Reference proteome</keyword>
<evidence type="ECO:0000256" key="16">
    <source>
        <dbReference type="SAM" id="Coils"/>
    </source>
</evidence>
<dbReference type="EMBL" id="JAUZQC010000023">
    <property type="protein sequence ID" value="KAK5850216.1"/>
    <property type="molecule type" value="Genomic_DNA"/>
</dbReference>
<reference evidence="18 19" key="1">
    <citation type="journal article" date="2023" name="Genes (Basel)">
        <title>Chromosome-Level Genome Assembly and Circadian Gene Repertoire of the Patagonia Blennie Eleginops maclovinus-The Closest Ancestral Proxy of Antarctic Cryonotothenioids.</title>
        <authorList>
            <person name="Cheng C.C."/>
            <person name="Rivera-Colon A.G."/>
            <person name="Minhas B.F."/>
            <person name="Wilson L."/>
            <person name="Rayamajhi N."/>
            <person name="Vargas-Chacoff L."/>
            <person name="Catchen J.M."/>
        </authorList>
    </citation>
    <scope>NUCLEOTIDE SEQUENCE [LARGE SCALE GENOMIC DNA]</scope>
    <source>
        <strain evidence="18">JMC-PN-2008</strain>
    </source>
</reference>
<gene>
    <name evidence="18" type="ORF">PBY51_014483</name>
</gene>
<keyword evidence="6" id="KW-0813">Transport</keyword>
<evidence type="ECO:0000256" key="12">
    <source>
        <dbReference type="ARBA" id="ARBA00023128"/>
    </source>
</evidence>
<evidence type="ECO:0000256" key="3">
    <source>
        <dbReference type="ARBA" id="ARBA00007260"/>
    </source>
</evidence>
<feature type="coiled-coil region" evidence="16">
    <location>
        <begin position="21"/>
        <end position="48"/>
    </location>
</feature>
<proteinExistence type="inferred from homology"/>
<feature type="transmembrane region" description="Helical" evidence="17">
    <location>
        <begin position="84"/>
        <end position="103"/>
    </location>
</feature>
<dbReference type="InterPro" id="IPR009866">
    <property type="entry name" value="NADH_UbQ_OxRdtase_NDUFB4_su"/>
</dbReference>
<evidence type="ECO:0000256" key="9">
    <source>
        <dbReference type="ARBA" id="ARBA00022792"/>
    </source>
</evidence>
<evidence type="ECO:0000256" key="13">
    <source>
        <dbReference type="ARBA" id="ARBA00023136"/>
    </source>
</evidence>
<evidence type="ECO:0000256" key="2">
    <source>
        <dbReference type="ARBA" id="ARBA00004298"/>
    </source>
</evidence>
<accession>A0AAN7WM77</accession>
<evidence type="ECO:0000256" key="15">
    <source>
        <dbReference type="ARBA" id="ARBA00030987"/>
    </source>
</evidence>
<keyword evidence="8 17" id="KW-0812">Transmembrane</keyword>
<sequence>MADYKEAPLASRPKTLDPNEYFNLSLEHRRAEEERAALRSNLKRQFQTQLNDPHRKALIEDQALNRWSYARGHPYPYFKPTFKTSLMGLMFGVVPIFALYYVFKTDRDKKEADIKAGKFERRFCLSS</sequence>
<evidence type="ECO:0000256" key="7">
    <source>
        <dbReference type="ARBA" id="ARBA00022660"/>
    </source>
</evidence>
<dbReference type="AlphaFoldDB" id="A0AAN7WM77"/>
<protein>
    <recommendedName>
        <fullName evidence="5">NADH dehydrogenase [ubiquinone] 1 beta subcomplex subunit 4</fullName>
    </recommendedName>
    <alternativeName>
        <fullName evidence="14">Complex I-B15</fullName>
    </alternativeName>
    <alternativeName>
        <fullName evidence="15">NADH-ubiquinone oxidoreductase B15 subunit</fullName>
    </alternativeName>
</protein>
<evidence type="ECO:0000256" key="17">
    <source>
        <dbReference type="SAM" id="Phobius"/>
    </source>
</evidence>
<evidence type="ECO:0000256" key="11">
    <source>
        <dbReference type="ARBA" id="ARBA00022989"/>
    </source>
</evidence>
<evidence type="ECO:0000256" key="10">
    <source>
        <dbReference type="ARBA" id="ARBA00022982"/>
    </source>
</evidence>
<keyword evidence="16" id="KW-0175">Coiled coil</keyword>
<evidence type="ECO:0000313" key="18">
    <source>
        <dbReference type="EMBL" id="KAK5850216.1"/>
    </source>
</evidence>
<comment type="subunit">
    <text evidence="4">Complex I is composed of 45 different subunits.</text>
</comment>
<keyword evidence="10" id="KW-0249">Electron transport</keyword>
<name>A0AAN7WM77_ELEMC</name>
<comment type="subcellular location">
    <subcellularLocation>
        <location evidence="2">Mitochondrion inner membrane</location>
        <topology evidence="2">Single-pass membrane protein</topology>
        <orientation evidence="2">Matrix side</orientation>
    </subcellularLocation>
</comment>
<keyword evidence="7" id="KW-0679">Respiratory chain</keyword>